<dbReference type="RefSeq" id="WP_114677563.1">
    <property type="nucleotide sequence ID" value="NZ_CP031188.1"/>
</dbReference>
<dbReference type="KEGG" id="fat:DVK85_05955"/>
<dbReference type="Pfam" id="PF11188">
    <property type="entry name" value="DUF2975"/>
    <property type="match status" value="1"/>
</dbReference>
<feature type="transmembrane region" description="Helical" evidence="1">
    <location>
        <begin position="12"/>
        <end position="35"/>
    </location>
</feature>
<evidence type="ECO:0000256" key="1">
    <source>
        <dbReference type="SAM" id="Phobius"/>
    </source>
</evidence>
<name>A0A345HB44_9FLAO</name>
<dbReference type="InterPro" id="IPR021354">
    <property type="entry name" value="DUF2975"/>
</dbReference>
<gene>
    <name evidence="2" type="ORF">DVK85_05955</name>
</gene>
<keyword evidence="1" id="KW-0472">Membrane</keyword>
<evidence type="ECO:0000313" key="2">
    <source>
        <dbReference type="EMBL" id="AXG73804.1"/>
    </source>
</evidence>
<keyword evidence="3" id="KW-1185">Reference proteome</keyword>
<accession>A0A345HB44</accession>
<keyword evidence="1" id="KW-0812">Transmembrane</keyword>
<protein>
    <submittedName>
        <fullName evidence="2">DUF2975 domain-containing protein</fullName>
    </submittedName>
</protein>
<keyword evidence="1" id="KW-1133">Transmembrane helix</keyword>
<feature type="transmembrane region" description="Helical" evidence="1">
    <location>
        <begin position="100"/>
        <end position="120"/>
    </location>
</feature>
<dbReference type="Proteomes" id="UP000253951">
    <property type="component" value="Chromosome"/>
</dbReference>
<dbReference type="AlphaFoldDB" id="A0A345HB44"/>
<sequence>MRKLSTLKTIADILFVLTMIGAVIGLPFILMLAVMPEQVPFTLNENLESIGGWELIIILLIVYLGALFFVYALYLFRKTLDLFRKRIIFDNRVIKNFDQIGKAILIGYFIIFTMYVFTWFTDNTHEIKFNIGWNNTLFTIGLGLFFIVLSEVFQMGKNLKEENEQTI</sequence>
<organism evidence="2 3">
    <name type="scientific">Flavobacterium arcticum</name>
    <dbReference type="NCBI Taxonomy" id="1784713"/>
    <lineage>
        <taxon>Bacteria</taxon>
        <taxon>Pseudomonadati</taxon>
        <taxon>Bacteroidota</taxon>
        <taxon>Flavobacteriia</taxon>
        <taxon>Flavobacteriales</taxon>
        <taxon>Flavobacteriaceae</taxon>
        <taxon>Flavobacterium</taxon>
    </lineage>
</organism>
<proteinExistence type="predicted"/>
<feature type="transmembrane region" description="Helical" evidence="1">
    <location>
        <begin position="55"/>
        <end position="76"/>
    </location>
</feature>
<reference evidence="2 3" key="1">
    <citation type="submission" date="2018-07" db="EMBL/GenBank/DDBJ databases">
        <title>Complete genome sequence of Flavobacterium arcticum type strain SM1502T.</title>
        <authorList>
            <person name="Li Y."/>
            <person name="Li D.-D."/>
        </authorList>
    </citation>
    <scope>NUCLEOTIDE SEQUENCE [LARGE SCALE GENOMIC DNA]</scope>
    <source>
        <strain evidence="2 3">SM1502</strain>
    </source>
</reference>
<dbReference type="OrthoDB" id="1448668at2"/>
<evidence type="ECO:0000313" key="3">
    <source>
        <dbReference type="Proteomes" id="UP000253951"/>
    </source>
</evidence>
<feature type="transmembrane region" description="Helical" evidence="1">
    <location>
        <begin position="132"/>
        <end position="153"/>
    </location>
</feature>
<dbReference type="EMBL" id="CP031188">
    <property type="protein sequence ID" value="AXG73804.1"/>
    <property type="molecule type" value="Genomic_DNA"/>
</dbReference>